<dbReference type="Proteomes" id="UP000499080">
    <property type="component" value="Unassembled WGS sequence"/>
</dbReference>
<dbReference type="PANTHER" id="PTHR46888">
    <property type="entry name" value="ZINC KNUCKLE DOMAINCONTAINING PROTEIN-RELATED"/>
    <property type="match status" value="1"/>
</dbReference>
<evidence type="ECO:0000313" key="3">
    <source>
        <dbReference type="Proteomes" id="UP000499080"/>
    </source>
</evidence>
<dbReference type="OrthoDB" id="6509498at2759"/>
<accession>A0A4Y2K679</accession>
<evidence type="ECO:0000256" key="1">
    <source>
        <dbReference type="SAM" id="MobiDB-lite"/>
    </source>
</evidence>
<reference evidence="2 3" key="1">
    <citation type="journal article" date="2019" name="Sci. Rep.">
        <title>Orb-weaving spider Araneus ventricosus genome elucidates the spidroin gene catalogue.</title>
        <authorList>
            <person name="Kono N."/>
            <person name="Nakamura H."/>
            <person name="Ohtoshi R."/>
            <person name="Moran D.A.P."/>
            <person name="Shinohara A."/>
            <person name="Yoshida Y."/>
            <person name="Fujiwara M."/>
            <person name="Mori M."/>
            <person name="Tomita M."/>
            <person name="Arakawa K."/>
        </authorList>
    </citation>
    <scope>NUCLEOTIDE SEQUENCE [LARGE SCALE GENOMIC DNA]</scope>
</reference>
<comment type="caution">
    <text evidence="2">The sequence shown here is derived from an EMBL/GenBank/DDBJ whole genome shotgun (WGS) entry which is preliminary data.</text>
</comment>
<organism evidence="2 3">
    <name type="scientific">Araneus ventricosus</name>
    <name type="common">Orbweaver spider</name>
    <name type="synonym">Epeira ventricosa</name>
    <dbReference type="NCBI Taxonomy" id="182803"/>
    <lineage>
        <taxon>Eukaryota</taxon>
        <taxon>Metazoa</taxon>
        <taxon>Ecdysozoa</taxon>
        <taxon>Arthropoda</taxon>
        <taxon>Chelicerata</taxon>
        <taxon>Arachnida</taxon>
        <taxon>Araneae</taxon>
        <taxon>Araneomorphae</taxon>
        <taxon>Entelegynae</taxon>
        <taxon>Araneoidea</taxon>
        <taxon>Araneidae</taxon>
        <taxon>Araneus</taxon>
    </lineage>
</organism>
<dbReference type="PANTHER" id="PTHR46888:SF1">
    <property type="entry name" value="RIBONUCLEASE H"/>
    <property type="match status" value="1"/>
</dbReference>
<protein>
    <recommendedName>
        <fullName evidence="4">CCHC-type domain-containing protein</fullName>
    </recommendedName>
</protein>
<name>A0A4Y2K679_ARAVE</name>
<evidence type="ECO:0000313" key="2">
    <source>
        <dbReference type="EMBL" id="GBM97724.1"/>
    </source>
</evidence>
<feature type="region of interest" description="Disordered" evidence="1">
    <location>
        <begin position="31"/>
        <end position="53"/>
    </location>
</feature>
<evidence type="ECO:0008006" key="4">
    <source>
        <dbReference type="Google" id="ProtNLM"/>
    </source>
</evidence>
<keyword evidence="3" id="KW-1185">Reference proteome</keyword>
<proteinExistence type="predicted"/>
<gene>
    <name evidence="2" type="ORF">AVEN_11832_1</name>
</gene>
<dbReference type="AlphaFoldDB" id="A0A4Y2K679"/>
<dbReference type="EMBL" id="BGPR01004262">
    <property type="protein sequence ID" value="GBM97724.1"/>
    <property type="molecule type" value="Genomic_DNA"/>
</dbReference>
<sequence>MIKPQIIKAIMAREHFEEQLVSNMLEEEEVKSQEALEEERRKHEVEEKRRNEEIGDRRRREQMEFELQKLRLENERCRSESDRVVTAEFSAKPKIDLHTILQKFDLRSNDISLYLILFERQAKRAEIQKKYWVSYLIGLLPSEMSQIIAREDEEVTEDYEKIKVLLLKRCKLTSEMFRQLFMNHNKAPENTWTYFAYEVKNYFHEWIRGIHGIHGSSMNGLNVKTFEELSNLIITEQIKQKVSAEIYDYFLDEWSQLKIPEKFANKVDDFKNFRADRKMETSRRDQPGERFAYDCEEQRNAESCKFRSSPVKEEKYPTPRREQYSTRINMRKDCYVCGLSHLARDCPERYQVSTSNKKLNQDNDVLTAEI</sequence>